<dbReference type="PROSITE" id="PS50041">
    <property type="entry name" value="C_TYPE_LECTIN_2"/>
    <property type="match status" value="8"/>
</dbReference>
<keyword evidence="10" id="KW-0325">Glycoprotein</keyword>
<evidence type="ECO:0000256" key="8">
    <source>
        <dbReference type="ARBA" id="ARBA00023157"/>
    </source>
</evidence>
<reference evidence="14" key="2">
    <citation type="submission" date="2025-08" db="UniProtKB">
        <authorList>
            <consortium name="Ensembl"/>
        </authorList>
    </citation>
    <scope>IDENTIFICATION</scope>
</reference>
<dbReference type="SUPFAM" id="SSF50370">
    <property type="entry name" value="Ricin B-like lectins"/>
    <property type="match status" value="1"/>
</dbReference>
<dbReference type="OMA" id="AQEFCRM"/>
<dbReference type="InterPro" id="IPR001304">
    <property type="entry name" value="C-type_lectin-like"/>
</dbReference>
<dbReference type="SMART" id="SM00034">
    <property type="entry name" value="CLECT"/>
    <property type="match status" value="8"/>
</dbReference>
<evidence type="ECO:0000256" key="9">
    <source>
        <dbReference type="ARBA" id="ARBA00023170"/>
    </source>
</evidence>
<dbReference type="PROSITE" id="PS00615">
    <property type="entry name" value="C_TYPE_LECTIN_1"/>
    <property type="match status" value="4"/>
</dbReference>
<dbReference type="InterPro" id="IPR016187">
    <property type="entry name" value="CTDL_fold"/>
</dbReference>
<sequence>MTHVHVNGTPSRLISTIHIYYINIYYVFFYFTDIETFLIYNKVNKVCLQASVTQFVRTATCHIDNESQKFRWITDHQLVSVRLNLCLGVLSKEDQSLIALYPCNRTSELQWWECRNESLLAIQGEDLFFSPGNREHDNVLLKKGLSEKNNLHPFIIFHNVHFVFSETFTLLGNAFGAPCVFPFMYNKQWYAKCTEAGRSDGWLWCATTADYDTDQRYGFCPSKDNDTTWTTDLLTNVLYQINSDSALTWHQARKSCQQQNAELLSITDIHEQIYLKELTEGTDSALWIGLNRLDLRSGWEWIGGSPFRYLNWASGSPSPECGKLCVVLNPETKAKWENWECDQKLGYICKKRNFILVPSGDIGPITCPDGWVPYVDHCYKIFRDTKGWEEALMSCQKEGSHLASIQSLEEHSFMVSRLGYKPTDKLWIGLNDHKFQMYFEWSDGTPVTYTKWHLGEPSTPNRPEDCVMIKADYVCEKKAGYICKRKAISQIAGDKETTDAGCKKGWRRYGNYCYFTGHVPATFSEANITCEGEGGYLATVESRYEQAYLTSLVGLRPEKYFWLGLSDMDGQGTFRWANGEAVSFTHWDAAMPGSNPGCVAMRTGTAAGLWDVLDCETKQKYICKQWAKSATTPPVPTTPLVPTCPEGWVSNYHSSSCFKCFYRLDIEKKSWLEAREFCRHIGGDLATINSKDEIPMCSRNDSHCSFQKVWIGLFSLNPDEGFAWSDGSPIRYTNWRDDRRNSGGHMLCAVLDWSYSKQWLLSVCEEQFHWLCQIKKGVPLRSEPADTYAYKTTADGWVVYEDKLYYISKKYASMEKAQEFCRMISADLAVINSNSERRFLQRALKENKEFWSSSEGYFIGLKVSLGKKFSWIDGTPAIYVAWAANEPNFANNEENCVVMFSEQGLWNDINCGSSNKFVCEKQNSSINSTFASPLPPGGCPESWFFFNNKCFKIFALNITRKLTWHAARDACIDLGGNLATIPKKQVQAFLFCHLKDTTTNVWIGMNDINKESTFLWADGSTVSYTNWVNGAPEKKQFYFDYYDLETLTDTTVETDCVFIMKLDGKWRDDSCDNERGYICQMDSLTTQSEVPTTNPSSGFARYGDSCYSIISSEMHLKCLWEEARKNCQDKSAELASILDAYIHSFLWIQMLRYGKPVWIGLNSNMTGSYYKWTDNWKTRYTEWAAGEPKEKNACVYLDLDSTWKTAFCNESYFSVCKISDAIAPTDPAQLPGDCPEAADLGAWIPYHGHCYYIEASAGTSWALASLECAQLGATLVSVENTDESDFLILTVQPLGNKEGSQWLWLDNTALDFVNWDERESSVEHHCVEMTAPSGYWGNTDCSSEKGFICKKPKVEPSRIPLQQKGKENNEETHSHVHVSVWPLIFLATLTLLGADSGNETLLN</sequence>
<dbReference type="CDD" id="cd00037">
    <property type="entry name" value="CLECT"/>
    <property type="match status" value="7"/>
</dbReference>
<feature type="domain" description="C-type lectin" evidence="12">
    <location>
        <begin position="509"/>
        <end position="624"/>
    </location>
</feature>
<feature type="domain" description="C-type lectin" evidence="12">
    <location>
        <begin position="1246"/>
        <end position="1350"/>
    </location>
</feature>
<dbReference type="InterPro" id="IPR000772">
    <property type="entry name" value="Ricin_B_lectin"/>
</dbReference>
<evidence type="ECO:0000256" key="11">
    <source>
        <dbReference type="PROSITE-ProRule" id="PRU00479"/>
    </source>
</evidence>
<dbReference type="InterPro" id="IPR000562">
    <property type="entry name" value="FN_type2_dom"/>
</dbReference>
<evidence type="ECO:0000313" key="15">
    <source>
        <dbReference type="Proteomes" id="UP000472266"/>
    </source>
</evidence>
<dbReference type="PANTHER" id="PTHR22803">
    <property type="entry name" value="MANNOSE, PHOSPHOLIPASE, LECTIN RECEPTOR RELATED"/>
    <property type="match status" value="1"/>
</dbReference>
<reference evidence="14 15" key="1">
    <citation type="submission" date="2019-11" db="EMBL/GenBank/DDBJ databases">
        <title>Strigops habroptila (kakapo) genome, bStrHab1, primary haplotype, v2.</title>
        <authorList>
            <person name="Jarvis E.D."/>
            <person name="Howard J."/>
            <person name="Rhie A."/>
            <person name="Phillippy A."/>
            <person name="Korlach J."/>
            <person name="Digby A."/>
            <person name="Iorns D."/>
            <person name="Eason D."/>
            <person name="Robertson B."/>
            <person name="Raemaekers T."/>
            <person name="Howe K."/>
            <person name="Lewin H."/>
            <person name="Damas J."/>
            <person name="Hastie A."/>
            <person name="Tracey A."/>
            <person name="Chow W."/>
            <person name="Fedrigo O."/>
        </authorList>
    </citation>
    <scope>NUCLEOTIDE SEQUENCE [LARGE SCALE GENOMIC DNA]</scope>
</reference>
<dbReference type="GeneTree" id="ENSGT01050000244842"/>
<organism evidence="14 15">
    <name type="scientific">Strigops habroptila</name>
    <name type="common">Kakapo</name>
    <dbReference type="NCBI Taxonomy" id="2489341"/>
    <lineage>
        <taxon>Eukaryota</taxon>
        <taxon>Metazoa</taxon>
        <taxon>Chordata</taxon>
        <taxon>Craniata</taxon>
        <taxon>Vertebrata</taxon>
        <taxon>Euteleostomi</taxon>
        <taxon>Archelosauria</taxon>
        <taxon>Archosauria</taxon>
        <taxon>Dinosauria</taxon>
        <taxon>Saurischia</taxon>
        <taxon>Theropoda</taxon>
        <taxon>Coelurosauria</taxon>
        <taxon>Aves</taxon>
        <taxon>Neognathae</taxon>
        <taxon>Neoaves</taxon>
        <taxon>Telluraves</taxon>
        <taxon>Australaves</taxon>
        <taxon>Psittaciformes</taxon>
        <taxon>Psittacidae</taxon>
        <taxon>Strigops</taxon>
    </lineage>
</organism>
<dbReference type="PROSITE" id="PS50231">
    <property type="entry name" value="RICIN_B_LECTIN"/>
    <property type="match status" value="1"/>
</dbReference>
<comment type="subcellular location">
    <subcellularLocation>
        <location evidence="1">Membrane</location>
        <topology evidence="1">Single-pass membrane protein</topology>
    </subcellularLocation>
</comment>
<dbReference type="GO" id="GO:0016020">
    <property type="term" value="C:membrane"/>
    <property type="evidence" value="ECO:0007669"/>
    <property type="project" value="UniProtKB-SubCell"/>
</dbReference>
<dbReference type="FunFam" id="3.10.100.10:FF:000022">
    <property type="entry name" value="Mannose receptor C-type 1"/>
    <property type="match status" value="1"/>
</dbReference>
<feature type="domain" description="C-type lectin" evidence="12">
    <location>
        <begin position="1102"/>
        <end position="1217"/>
    </location>
</feature>
<dbReference type="SMART" id="SM00458">
    <property type="entry name" value="RICIN"/>
    <property type="match status" value="1"/>
</dbReference>
<dbReference type="PRINTS" id="PR00013">
    <property type="entry name" value="FNTYPEII"/>
</dbReference>
<dbReference type="InterPro" id="IPR050111">
    <property type="entry name" value="C-type_lectin/snaclec_domain"/>
</dbReference>
<feature type="domain" description="C-type lectin" evidence="12">
    <location>
        <begin position="653"/>
        <end position="773"/>
    </location>
</feature>
<dbReference type="Gene3D" id="2.10.10.10">
    <property type="entry name" value="Fibronectin, type II, collagen-binding"/>
    <property type="match status" value="1"/>
</dbReference>
<dbReference type="InterPro" id="IPR018378">
    <property type="entry name" value="C-type_lectin_CS"/>
</dbReference>
<dbReference type="GO" id="GO:0006897">
    <property type="term" value="P:endocytosis"/>
    <property type="evidence" value="ECO:0007669"/>
    <property type="project" value="UniProtKB-KW"/>
</dbReference>
<proteinExistence type="predicted"/>
<evidence type="ECO:0000256" key="3">
    <source>
        <dbReference type="ARBA" id="ARBA00022692"/>
    </source>
</evidence>
<dbReference type="InterPro" id="IPR036943">
    <property type="entry name" value="FN_type2_sf"/>
</dbReference>
<dbReference type="FunFam" id="2.10.10.10:FF:000001">
    <property type="entry name" value="Fibronectin 1a isoform 1"/>
    <property type="match status" value="1"/>
</dbReference>
<feature type="domain" description="C-type lectin" evidence="12">
    <location>
        <begin position="234"/>
        <end position="350"/>
    </location>
</feature>
<dbReference type="PROSITE" id="PS51092">
    <property type="entry name" value="FN2_2"/>
    <property type="match status" value="1"/>
</dbReference>
<feature type="disulfide bond" evidence="11">
    <location>
        <begin position="193"/>
        <end position="220"/>
    </location>
</feature>
<evidence type="ECO:0000313" key="14">
    <source>
        <dbReference type="Ensembl" id="ENSSHBP00005004216.1"/>
    </source>
</evidence>
<keyword evidence="5" id="KW-0677">Repeat</keyword>
<feature type="domain" description="C-type lectin" evidence="12">
    <location>
        <begin position="374"/>
        <end position="484"/>
    </location>
</feature>
<dbReference type="FunFam" id="3.10.100.10:FF:000025">
    <property type="entry name" value="Mannose receptor C-type 1"/>
    <property type="match status" value="1"/>
</dbReference>
<keyword evidence="15" id="KW-1185">Reference proteome</keyword>
<dbReference type="Gene3D" id="2.80.10.50">
    <property type="match status" value="1"/>
</dbReference>
<dbReference type="InterPro" id="IPR035992">
    <property type="entry name" value="Ricin_B-like_lectins"/>
</dbReference>
<dbReference type="Proteomes" id="UP000472266">
    <property type="component" value="Chromosome 1"/>
</dbReference>
<dbReference type="FunFam" id="3.10.100.10:FF:000030">
    <property type="entry name" value="Mannose receptor C-type 1"/>
    <property type="match status" value="1"/>
</dbReference>
<evidence type="ECO:0000256" key="2">
    <source>
        <dbReference type="ARBA" id="ARBA00022583"/>
    </source>
</evidence>
<dbReference type="Ensembl" id="ENSSHBT00005005129.1">
    <property type="protein sequence ID" value="ENSSHBP00005004216.1"/>
    <property type="gene ID" value="ENSSHBG00005003733.1"/>
</dbReference>
<feature type="domain" description="C-type lectin" evidence="12">
    <location>
        <begin position="800"/>
        <end position="920"/>
    </location>
</feature>
<evidence type="ECO:0008006" key="16">
    <source>
        <dbReference type="Google" id="ProtNLM"/>
    </source>
</evidence>
<dbReference type="Pfam" id="PF00040">
    <property type="entry name" value="fn2"/>
    <property type="match status" value="1"/>
</dbReference>
<feature type="domain" description="C-type lectin" evidence="12">
    <location>
        <begin position="946"/>
        <end position="1080"/>
    </location>
</feature>
<protein>
    <recommendedName>
        <fullName evidence="16">Mannose receptor C-type 1</fullName>
    </recommendedName>
</protein>
<dbReference type="InterPro" id="IPR016186">
    <property type="entry name" value="C-type_lectin-like/link_sf"/>
</dbReference>
<evidence type="ECO:0000259" key="13">
    <source>
        <dbReference type="PROSITE" id="PS51092"/>
    </source>
</evidence>
<name>A0A672TS03_STRHB</name>
<dbReference type="SMART" id="SM00059">
    <property type="entry name" value="FN2"/>
    <property type="match status" value="1"/>
</dbReference>
<dbReference type="GO" id="GO:0031012">
    <property type="term" value="C:extracellular matrix"/>
    <property type="evidence" value="ECO:0007669"/>
    <property type="project" value="UniProtKB-ARBA"/>
</dbReference>
<dbReference type="FunFam" id="3.10.100.10:FF:000027">
    <property type="entry name" value="Mannose receptor, C type 1"/>
    <property type="match status" value="1"/>
</dbReference>
<evidence type="ECO:0000256" key="7">
    <source>
        <dbReference type="ARBA" id="ARBA00023136"/>
    </source>
</evidence>
<feature type="domain" description="Fibronectin type-II" evidence="13">
    <location>
        <begin position="174"/>
        <end position="222"/>
    </location>
</feature>
<keyword evidence="4" id="KW-0732">Signal</keyword>
<dbReference type="Pfam" id="PF00059">
    <property type="entry name" value="Lectin_C"/>
    <property type="match status" value="8"/>
</dbReference>
<gene>
    <name evidence="14" type="primary">LOC115604079</name>
</gene>
<keyword evidence="6" id="KW-1133">Transmembrane helix</keyword>
<keyword evidence="7" id="KW-0472">Membrane</keyword>
<evidence type="ECO:0000256" key="5">
    <source>
        <dbReference type="ARBA" id="ARBA00022737"/>
    </source>
</evidence>
<keyword evidence="2" id="KW-0254">Endocytosis</keyword>
<accession>A0A672TS03</accession>
<dbReference type="CDD" id="cd00062">
    <property type="entry name" value="FN2"/>
    <property type="match status" value="1"/>
</dbReference>
<evidence type="ECO:0000256" key="4">
    <source>
        <dbReference type="ARBA" id="ARBA00022729"/>
    </source>
</evidence>
<dbReference type="SUPFAM" id="SSF56436">
    <property type="entry name" value="C-type lectin-like"/>
    <property type="match status" value="8"/>
</dbReference>
<keyword evidence="9" id="KW-0675">Receptor</keyword>
<evidence type="ECO:0000259" key="12">
    <source>
        <dbReference type="PROSITE" id="PS50041"/>
    </source>
</evidence>
<evidence type="ECO:0000256" key="10">
    <source>
        <dbReference type="ARBA" id="ARBA00023180"/>
    </source>
</evidence>
<dbReference type="Gene3D" id="3.10.100.10">
    <property type="entry name" value="Mannose-Binding Protein A, subunit A"/>
    <property type="match status" value="8"/>
</dbReference>
<keyword evidence="8 11" id="KW-1015">Disulfide bond</keyword>
<dbReference type="FunFam" id="3.10.100.10:FF:000023">
    <property type="entry name" value="Macrophage mannose receptor 1"/>
    <property type="match status" value="1"/>
</dbReference>
<keyword evidence="3" id="KW-0812">Transmembrane</keyword>
<dbReference type="Pfam" id="PF24562">
    <property type="entry name" value="CysR_MRC2_N"/>
    <property type="match status" value="1"/>
</dbReference>
<dbReference type="FunFam" id="2.80.10.50:FF:000032">
    <property type="entry name" value="macrophage mannose receptor 1"/>
    <property type="match status" value="1"/>
</dbReference>
<dbReference type="FunFam" id="3.10.100.10:FF:000031">
    <property type="entry name" value="macrophage mannose receptor 1"/>
    <property type="match status" value="1"/>
</dbReference>
<dbReference type="InParanoid" id="A0A672TS03"/>
<feature type="disulfide bond" evidence="11">
    <location>
        <begin position="179"/>
        <end position="205"/>
    </location>
</feature>
<evidence type="ECO:0000256" key="6">
    <source>
        <dbReference type="ARBA" id="ARBA00022989"/>
    </source>
</evidence>
<reference evidence="14" key="3">
    <citation type="submission" date="2025-09" db="UniProtKB">
        <authorList>
            <consortium name="Ensembl"/>
        </authorList>
    </citation>
    <scope>IDENTIFICATION</scope>
</reference>
<dbReference type="PROSITE" id="PS00023">
    <property type="entry name" value="FN2_1"/>
    <property type="match status" value="1"/>
</dbReference>
<dbReference type="CDD" id="cd23407">
    <property type="entry name" value="beta-trefoil_Ricin_MRC1"/>
    <property type="match status" value="1"/>
</dbReference>
<evidence type="ECO:0000256" key="1">
    <source>
        <dbReference type="ARBA" id="ARBA00004167"/>
    </source>
</evidence>